<evidence type="ECO:0000313" key="9">
    <source>
        <dbReference type="Proteomes" id="UP001244011"/>
    </source>
</evidence>
<evidence type="ECO:0000313" key="8">
    <source>
        <dbReference type="EMBL" id="KAK1772666.1"/>
    </source>
</evidence>
<dbReference type="InterPro" id="IPR036390">
    <property type="entry name" value="WH_DNA-bd_sf"/>
</dbReference>
<dbReference type="GO" id="GO:0043565">
    <property type="term" value="F:sequence-specific DNA binding"/>
    <property type="evidence" value="ECO:0007669"/>
    <property type="project" value="InterPro"/>
</dbReference>
<comment type="caution">
    <text evidence="8">The sequence shown here is derived from an EMBL/GenBank/DDBJ whole genome shotgun (WGS) entry which is preliminary data.</text>
</comment>
<accession>A0AAJ0C9W0</accession>
<evidence type="ECO:0000256" key="5">
    <source>
        <dbReference type="RuleBase" id="RU004020"/>
    </source>
</evidence>
<dbReference type="PRINTS" id="PR00056">
    <property type="entry name" value="HSFDOMAIN"/>
</dbReference>
<dbReference type="SUPFAM" id="SSF46785">
    <property type="entry name" value="Winged helix' DNA-binding domain"/>
    <property type="match status" value="1"/>
</dbReference>
<dbReference type="PANTHER" id="PTHR10015">
    <property type="entry name" value="HEAT SHOCK TRANSCRIPTION FACTOR"/>
    <property type="match status" value="1"/>
</dbReference>
<sequence>MYPSMSSPNSRKRAAPGASPVVPIQQMQQPSYPTAQPDQGLRWDGGAVGSDFVDAGSRSVNPYGIISTPAQYGQGIPAAPSTALARRGMGQMSQALVPTTPRQAFDPNSGTWNSFGDESFLQPPNPMDDNDNIELLEERAARAKRDAQAKRKQIPPFVQKLSSFLDESKNTELIRWSDKGDSFVVLDEDEFAKTLIPELFKHNNYASFVRQLNMYGFHKRVGLSDNSMKASERKNKSPSEYYNPYFKRGHPNLLWLINKPKSGGSKKKGAKKEDGDMDSEDDGAVEETLSAQQPFITTNVGNRGAGISEVGPLQKKDLVQVKSQIDKLQQQQLAISQLIERLRRDHNQLVTQAIMFQSMHERHENSINAILNFLANVFRKSLEEQGGAQSVSDLLASIIPGAQMPQGSVVDLDDFVKRQAPDPATASTPKRQPRLLPPIPNQAKAMNAAASHAPQAPYQAAQPMGSITELFDTSPSDTTSPAYLHNELRTNPQEGMMKIIQDTNAGGTSGIDLPNVAAKTPVTMSHEQRSKMLNIMAGQSSSDSSSVPATAGAPPLRPSSSPIPPPHASSSRSPNMGLSPIFPSIQPPSLYEIRQTQAEMEALQQLQSDQAAKLDELSSILGPLSPSGRIPGVDESGNQTGYFDNIDYDQYLDPVALDDLHYDGNDFPGGGVSTGNIDGNDFNFSLDGPNDVATASAPHLATSGGLKSEGVPESAPGKDTPSPAGTEEILRNDLDTPERNSKRRRQF</sequence>
<evidence type="ECO:0000256" key="3">
    <source>
        <dbReference type="ARBA" id="ARBA00023125"/>
    </source>
</evidence>
<feature type="region of interest" description="Disordered" evidence="6">
    <location>
        <begin position="537"/>
        <end position="583"/>
    </location>
</feature>
<feature type="compositionally biased region" description="Acidic residues" evidence="6">
    <location>
        <begin position="275"/>
        <end position="285"/>
    </location>
</feature>
<comment type="subcellular location">
    <subcellularLocation>
        <location evidence="1">Nucleus</location>
    </subcellularLocation>
</comment>
<dbReference type="RefSeq" id="XP_060288879.1">
    <property type="nucleotide sequence ID" value="XM_060424194.1"/>
</dbReference>
<dbReference type="FunFam" id="1.10.10.10:FF:000173">
    <property type="entry name" value="Heat shock transcription factor Hsf1"/>
    <property type="match status" value="1"/>
</dbReference>
<dbReference type="InterPro" id="IPR000232">
    <property type="entry name" value="HSF_DNA-bd"/>
</dbReference>
<feature type="compositionally biased region" description="Pro residues" evidence="6">
    <location>
        <begin position="555"/>
        <end position="567"/>
    </location>
</feature>
<protein>
    <submittedName>
        <fullName evidence="8">Stress-responsive transcription factor hsf1</fullName>
    </submittedName>
</protein>
<evidence type="ECO:0000256" key="6">
    <source>
        <dbReference type="SAM" id="MobiDB-lite"/>
    </source>
</evidence>
<feature type="compositionally biased region" description="Basic and acidic residues" evidence="6">
    <location>
        <begin position="728"/>
        <end position="740"/>
    </location>
</feature>
<dbReference type="GO" id="GO:0005634">
    <property type="term" value="C:nucleus"/>
    <property type="evidence" value="ECO:0007669"/>
    <property type="project" value="UniProtKB-SubCell"/>
</dbReference>
<dbReference type="GeneID" id="85307381"/>
<comment type="similarity">
    <text evidence="2 5">Belongs to the HSF family.</text>
</comment>
<dbReference type="PANTHER" id="PTHR10015:SF427">
    <property type="entry name" value="HEAT SHOCK FACTOR PROTEIN"/>
    <property type="match status" value="1"/>
</dbReference>
<dbReference type="GO" id="GO:0003700">
    <property type="term" value="F:DNA-binding transcription factor activity"/>
    <property type="evidence" value="ECO:0007669"/>
    <property type="project" value="InterPro"/>
</dbReference>
<proteinExistence type="inferred from homology"/>
<evidence type="ECO:0000259" key="7">
    <source>
        <dbReference type="SMART" id="SM00415"/>
    </source>
</evidence>
<gene>
    <name evidence="8" type="ORF">QBC33DRAFT_442576</name>
</gene>
<evidence type="ECO:0000256" key="2">
    <source>
        <dbReference type="ARBA" id="ARBA00006403"/>
    </source>
</evidence>
<keyword evidence="9" id="KW-1185">Reference proteome</keyword>
<keyword evidence="3" id="KW-0238">DNA-binding</keyword>
<feature type="region of interest" description="Disordered" evidence="6">
    <location>
        <begin position="420"/>
        <end position="439"/>
    </location>
</feature>
<dbReference type="SMART" id="SM00415">
    <property type="entry name" value="HSF"/>
    <property type="match status" value="1"/>
</dbReference>
<feature type="compositionally biased region" description="Polar residues" evidence="6">
    <location>
        <begin position="25"/>
        <end position="37"/>
    </location>
</feature>
<dbReference type="Gene3D" id="1.10.10.10">
    <property type="entry name" value="Winged helix-like DNA-binding domain superfamily/Winged helix DNA-binding domain"/>
    <property type="match status" value="1"/>
</dbReference>
<feature type="region of interest" description="Disordered" evidence="6">
    <location>
        <begin position="257"/>
        <end position="285"/>
    </location>
</feature>
<dbReference type="InterPro" id="IPR036388">
    <property type="entry name" value="WH-like_DNA-bd_sf"/>
</dbReference>
<dbReference type="Pfam" id="PF00447">
    <property type="entry name" value="HSF_DNA-bind"/>
    <property type="match status" value="1"/>
</dbReference>
<dbReference type="EMBL" id="MU838997">
    <property type="protein sequence ID" value="KAK1772666.1"/>
    <property type="molecule type" value="Genomic_DNA"/>
</dbReference>
<keyword evidence="4" id="KW-0539">Nucleus</keyword>
<evidence type="ECO:0000256" key="1">
    <source>
        <dbReference type="ARBA" id="ARBA00004123"/>
    </source>
</evidence>
<name>A0AAJ0C9W0_9PEZI</name>
<feature type="region of interest" description="Disordered" evidence="6">
    <location>
        <begin position="1"/>
        <end position="48"/>
    </location>
</feature>
<evidence type="ECO:0000256" key="4">
    <source>
        <dbReference type="ARBA" id="ARBA00023242"/>
    </source>
</evidence>
<feature type="domain" description="HSF-type DNA-binding" evidence="7">
    <location>
        <begin position="153"/>
        <end position="260"/>
    </location>
</feature>
<reference evidence="8" key="1">
    <citation type="submission" date="2023-06" db="EMBL/GenBank/DDBJ databases">
        <title>Genome-scale phylogeny and comparative genomics of the fungal order Sordariales.</title>
        <authorList>
            <consortium name="Lawrence Berkeley National Laboratory"/>
            <person name="Hensen N."/>
            <person name="Bonometti L."/>
            <person name="Westerberg I."/>
            <person name="Brannstrom I.O."/>
            <person name="Guillou S."/>
            <person name="Cros-Aarteil S."/>
            <person name="Calhoun S."/>
            <person name="Haridas S."/>
            <person name="Kuo A."/>
            <person name="Mondo S."/>
            <person name="Pangilinan J."/>
            <person name="Riley R."/>
            <person name="Labutti K."/>
            <person name="Andreopoulos B."/>
            <person name="Lipzen A."/>
            <person name="Chen C."/>
            <person name="Yanf M."/>
            <person name="Daum C."/>
            <person name="Ng V."/>
            <person name="Clum A."/>
            <person name="Steindorff A."/>
            <person name="Ohm R."/>
            <person name="Martin F."/>
            <person name="Silar P."/>
            <person name="Natvig D."/>
            <person name="Lalanne C."/>
            <person name="Gautier V."/>
            <person name="Ament-Velasquez S.L."/>
            <person name="Kruys A."/>
            <person name="Hutchinson M.I."/>
            <person name="Powell A.J."/>
            <person name="Barry K."/>
            <person name="Miller A.N."/>
            <person name="Grigoriev I.V."/>
            <person name="Debuchy R."/>
            <person name="Gladieux P."/>
            <person name="Thoren M.H."/>
            <person name="Johannesson H."/>
        </authorList>
    </citation>
    <scope>NUCLEOTIDE SEQUENCE</scope>
    <source>
        <strain evidence="8">8032-3</strain>
    </source>
</reference>
<dbReference type="Proteomes" id="UP001244011">
    <property type="component" value="Unassembled WGS sequence"/>
</dbReference>
<organism evidence="8 9">
    <name type="scientific">Phialemonium atrogriseum</name>
    <dbReference type="NCBI Taxonomy" id="1093897"/>
    <lineage>
        <taxon>Eukaryota</taxon>
        <taxon>Fungi</taxon>
        <taxon>Dikarya</taxon>
        <taxon>Ascomycota</taxon>
        <taxon>Pezizomycotina</taxon>
        <taxon>Sordariomycetes</taxon>
        <taxon>Sordariomycetidae</taxon>
        <taxon>Cephalothecales</taxon>
        <taxon>Cephalothecaceae</taxon>
        <taxon>Phialemonium</taxon>
    </lineage>
</organism>
<feature type="region of interest" description="Disordered" evidence="6">
    <location>
        <begin position="693"/>
        <end position="747"/>
    </location>
</feature>
<dbReference type="AlphaFoldDB" id="A0AAJ0C9W0"/>